<feature type="transmembrane region" description="Helical" evidence="1">
    <location>
        <begin position="46"/>
        <end position="68"/>
    </location>
</feature>
<dbReference type="InterPro" id="IPR022385">
    <property type="entry name" value="Rhs_assc_core"/>
</dbReference>
<accession>A0ABX8BA98</accession>
<evidence type="ECO:0000313" key="2">
    <source>
        <dbReference type="EMBL" id="QUW02594.1"/>
    </source>
</evidence>
<dbReference type="Proteomes" id="UP000676506">
    <property type="component" value="Chromosome 1"/>
</dbReference>
<dbReference type="PANTHER" id="PTHR32305">
    <property type="match status" value="1"/>
</dbReference>
<name>A0ABX8BA98_9BACT</name>
<dbReference type="Pfam" id="PF05593">
    <property type="entry name" value="RHS_repeat"/>
    <property type="match status" value="1"/>
</dbReference>
<keyword evidence="1" id="KW-0472">Membrane</keyword>
<sequence>MLRHAVTPIVHGFLIAGAPIAAQLVMSLQSLGQCAARLRGLRLWSFRLLCGVLSGLLVMGSLPVGVLAQGRGGVRPDDLRYPYRGVPLNLPSTPPMQAAPMHPTPSRAELLARVQALDVPYARGVIGVGQVGAMLTTVVGAREWFTAVPRDAAGGVVNGLAPVWRSSDATVVRVTAQGLAEMRAPGRAEVTGQVGTVTVTVTVIVERGGRRMGEPVAWLKRSGRVVPAVWRREPWAGERSAVGGTEGSSLGLVRKLTTGQGGGWQYSPDDPLPDEVTGQLFEARNTVGTPVGRVVPGGGRSATGSAETNGNANYAFGMPLVELPGRGDVSLAVGLSYNSAVWAATDEWSGSVLTSVLTYDPDVAYPAPGFRLGYGHVEDKGAQLVQVTGSGTRRGFRFERTDGSAEVWAAQDGSFDRVVVYARSGDGQITSAVVQSTSGVELGLGARAGDRLYVTGVADRHGNYLNVGYVNNAGPRLAYIVDGLQRYVVFEYDEHGCLWRILAPDFGGAGQREVARLAYEPLTFGSGLFAAGRTVRHPATVRVLRAVLTPTDGQAGTYRGQQYAYTAYGQVWRVRNVIGVNVNAPVASGTEVAWTAYNYPQAAAGLSGMPKYTARTENWIGRAAGANGVVTTQYAEREQWDGGRLYRVTQVTQPDGAMLETWQNVGTGYVERQRVLTGGVSRTETRTTWEVVEGNPRVTEVQVGTETGESNGVLEWRRVAYAYGAFNTVTEVREYGYGGELLRRTATSYVTDSGYTGRQLVRLPSQVDVFDGATGRHVARTEWTYDEGALVACPGIEGMQHRVDYNPYHPGYVAATAKRGNVTRVTRRARPGLVSENDEVTTASYDVAGNVRVQSVGCCRQVEAVYGEGTKYTYATTVKRGAVGQLETQRAYDLASGLVVSETDANGQVTQYAYQAVSLRWLRTLWADGGEVRATYYDAHVWEYAGRAVLLGQVERKVASGQFVLTLRLTDGRGGAVRTATHTPDGWLVEDVEYDGLGRWWREDAPYYTETWAAQVGKANQWTTVTVYDNLSRARVTQAPDGGTVRLDYAGRWTTVTDGVQRSRRWATDALGRVVVVEEPDAVSGAFTGQQTEYRYDVLGHLVAVEQGVQRRYFRYDGIGRMTHARHPEMSAPHGFSDAQTGNGQWSEVTSYDQRGLVVSRVDGRGVTTSYSYDGLNRVVQIGYSDGTPAKRFVYGDAPVGGATPPANGRGRLMWAVTEGGHPDQQMWLAVESYDAVGRVTSQVQRYKNAAGTDWDYENEYRVGRSYNVGGQVVSETYPSGRVVTTGYDSVGRVAHVEGTLGGVSRTYVSGLQYTARQAVTREALGTGTVQWRNYRYDALGRLVDLRVGSEDAAWGRNQGAWQWSWSVAGQATSHRTFVPLDEAAAVSEVYREQYTYDRLGRLKRVEGDAHQLSGPWWAPVETNQRGQYVQENEYDRYGNRTVGTGSWGLSGKAYVVDAQTNRLGVPAGEAGEMVYDGAGQLVRDTYTRGGVGDGQREYDAEGRVVAAQVSGGVWERSSYDAYGRRVRVRLEGSGETRYVYGIGGEVLAEYGGGVSGASAPRVEYGYRFGEVVVEARGSEVVWRVSDVVGSTRAVVDGSGHFGGTRRLDYAPFGEELVTQGGRSAAQGYAPTSTTHRYTGHERDMASGYDHTLYRKLDSRQGRWTRPDPYLGSAEVGHPQSWNRYAYVNNDPVNAMDPLGLHSLFIVDSMTVYGNLNSHFIWYGAAFSHETRLFVEADIGVVAGGSDGGWFSDPNRNLDWLQTGLDICGMVPAVGEPFDAVNALISLLRGDIAGAGFSAGAMVPWLGIGATVLKWLKKADKASQAATCAVKAGGSKVDDLVRQIDQSGAKVKLNPKTTNQEGNVTLDFGQQGRVNLRIETHPLTPGGPPVRHANIETVRQVGSKKVTKNIHITE</sequence>
<feature type="transmembrane region" description="Helical" evidence="1">
    <location>
        <begin position="6"/>
        <end position="25"/>
    </location>
</feature>
<keyword evidence="1" id="KW-1133">Transmembrane helix</keyword>
<protein>
    <submittedName>
        <fullName evidence="2">RHS repeat protein</fullName>
    </submittedName>
</protein>
<proteinExistence type="predicted"/>
<dbReference type="InterPro" id="IPR050708">
    <property type="entry name" value="T6SS_VgrG/RHS"/>
</dbReference>
<gene>
    <name evidence="2" type="ORF">J8C06_09615</name>
</gene>
<keyword evidence="1" id="KW-0812">Transmembrane</keyword>
<organism evidence="2 3">
    <name type="scientific">Chloracidobacterium validum</name>
    <dbReference type="NCBI Taxonomy" id="2821543"/>
    <lineage>
        <taxon>Bacteria</taxon>
        <taxon>Pseudomonadati</taxon>
        <taxon>Acidobacteriota</taxon>
        <taxon>Terriglobia</taxon>
        <taxon>Terriglobales</taxon>
        <taxon>Acidobacteriaceae</taxon>
        <taxon>Chloracidobacterium</taxon>
    </lineage>
</organism>
<evidence type="ECO:0000256" key="1">
    <source>
        <dbReference type="SAM" id="Phobius"/>
    </source>
</evidence>
<dbReference type="Gene3D" id="2.180.10.10">
    <property type="entry name" value="RHS repeat-associated core"/>
    <property type="match status" value="2"/>
</dbReference>
<dbReference type="NCBIfam" id="TIGR03696">
    <property type="entry name" value="Rhs_assc_core"/>
    <property type="match status" value="1"/>
</dbReference>
<dbReference type="RefSeq" id="WP_211428485.1">
    <property type="nucleotide sequence ID" value="NZ_CP072648.1"/>
</dbReference>
<evidence type="ECO:0000313" key="3">
    <source>
        <dbReference type="Proteomes" id="UP000676506"/>
    </source>
</evidence>
<keyword evidence="3" id="KW-1185">Reference proteome</keyword>
<dbReference type="PANTHER" id="PTHR32305:SF15">
    <property type="entry name" value="PROTEIN RHSA-RELATED"/>
    <property type="match status" value="1"/>
</dbReference>
<dbReference type="EMBL" id="CP072648">
    <property type="protein sequence ID" value="QUW02594.1"/>
    <property type="molecule type" value="Genomic_DNA"/>
</dbReference>
<dbReference type="CDD" id="cd20745">
    <property type="entry name" value="FIX_RhsA_AHH_HNH-like"/>
    <property type="match status" value="1"/>
</dbReference>
<dbReference type="InterPro" id="IPR031325">
    <property type="entry name" value="RHS_repeat"/>
</dbReference>
<reference evidence="2 3" key="1">
    <citation type="submission" date="2021-03" db="EMBL/GenBank/DDBJ databases">
        <title>Genomic and phenotypic characterization of Chloracidobacterium isolates provides evidence for multiple species.</title>
        <authorList>
            <person name="Saini M.K."/>
            <person name="Costas A.M.G."/>
            <person name="Tank M."/>
            <person name="Bryant D.A."/>
        </authorList>
    </citation>
    <scope>NUCLEOTIDE SEQUENCE [LARGE SCALE GENOMIC DNA]</scope>
    <source>
        <strain evidence="2 3">BV2-C</strain>
    </source>
</reference>